<name>A0A0B0N8G2_GOSAR</name>
<evidence type="ECO:0000313" key="1">
    <source>
        <dbReference type="EMBL" id="KHG08149.1"/>
    </source>
</evidence>
<dbReference type="EMBL" id="JRRC01489922">
    <property type="protein sequence ID" value="KHG08149.1"/>
    <property type="molecule type" value="Genomic_DNA"/>
</dbReference>
<organism evidence="1 2">
    <name type="scientific">Gossypium arboreum</name>
    <name type="common">Tree cotton</name>
    <name type="synonym">Gossypium nanking</name>
    <dbReference type="NCBI Taxonomy" id="29729"/>
    <lineage>
        <taxon>Eukaryota</taxon>
        <taxon>Viridiplantae</taxon>
        <taxon>Streptophyta</taxon>
        <taxon>Embryophyta</taxon>
        <taxon>Tracheophyta</taxon>
        <taxon>Spermatophyta</taxon>
        <taxon>Magnoliopsida</taxon>
        <taxon>eudicotyledons</taxon>
        <taxon>Gunneridae</taxon>
        <taxon>Pentapetalae</taxon>
        <taxon>rosids</taxon>
        <taxon>malvids</taxon>
        <taxon>Malvales</taxon>
        <taxon>Malvaceae</taxon>
        <taxon>Malvoideae</taxon>
        <taxon>Gossypium</taxon>
    </lineage>
</organism>
<dbReference type="Proteomes" id="UP000032142">
    <property type="component" value="Unassembled WGS sequence"/>
</dbReference>
<sequence length="29" mass="3402">MLTHIKKLPSPYICHILKMFTIIDTQNDS</sequence>
<protein>
    <submittedName>
        <fullName evidence="1">Uncharacterized protein</fullName>
    </submittedName>
</protein>
<proteinExistence type="predicted"/>
<dbReference type="AlphaFoldDB" id="A0A0B0N8G2"/>
<keyword evidence="2" id="KW-1185">Reference proteome</keyword>
<gene>
    <name evidence="1" type="ORF">F383_35041</name>
</gene>
<evidence type="ECO:0000313" key="2">
    <source>
        <dbReference type="Proteomes" id="UP000032142"/>
    </source>
</evidence>
<accession>A0A0B0N8G2</accession>
<reference evidence="2" key="1">
    <citation type="submission" date="2014-09" db="EMBL/GenBank/DDBJ databases">
        <authorList>
            <person name="Mudge J."/>
            <person name="Ramaraj T."/>
            <person name="Lindquist I.E."/>
            <person name="Bharti A.K."/>
            <person name="Sundararajan A."/>
            <person name="Cameron C.T."/>
            <person name="Woodward J.E."/>
            <person name="May G.D."/>
            <person name="Brubaker C."/>
            <person name="Broadhvest J."/>
            <person name="Wilkins T.A."/>
        </authorList>
    </citation>
    <scope>NUCLEOTIDE SEQUENCE</scope>
    <source>
        <strain evidence="2">cv. AKA8401</strain>
    </source>
</reference>
<comment type="caution">
    <text evidence="1">The sequence shown here is derived from an EMBL/GenBank/DDBJ whole genome shotgun (WGS) entry which is preliminary data.</text>
</comment>